<sequence>MLAALRPQSSSLAHPIPPSLLPLTRTLSLALLAYLTILLPALPTARADYYIDDTNSTLTYTTGPKTNATWGAFSANGPVEQIGLPNGTLKQIVPAWCVCCLACLFVDGGCASGVANPHIPSSESLTANATGSGIQLYVLQVGAQGINASATIDQTGPTHSSVLLAPEAPSFQKRNQSLFDIQGLPSEAHTLAMRVLDFQGAFSGMVFDYAYVSEASVVDGGNGGNRNGTSSGGGSGTGDTGTGESHVPAIVGGVIGALAVVGLLIAAFLILRRRSRARECKLHIDPFVDATPSGSNVNSSASSPLPPFIYDIKRDPYESGNTSRTTVPSRETLGVPHSGMAHVSSSSSSLPYHEGPQVLRPGSLVDMMTAVSGDRAGGTQQQRRGGEKQKQARSLRAGTTSSLPARAIPSPVLAAAPAQRTETQQQQQNSDALPRPSRGPWPNEKRRRPSTAPESQTQTQTQTQLSKRPLPQPHPARASHQPSPLGAPPSLSLSDSSPASIPQTGNQNQNQTQTQTQNQDLTEAQTEFVHGLYGCNVPAPAIARVGDWVYEAGLVPVGGLPLQGQLERPGLGRVHSGSPPSYEYARR</sequence>
<feature type="region of interest" description="Disordered" evidence="1">
    <location>
        <begin position="566"/>
        <end position="587"/>
    </location>
</feature>
<feature type="region of interest" description="Disordered" evidence="1">
    <location>
        <begin position="317"/>
        <end position="359"/>
    </location>
</feature>
<name>A0A5M3N276_CONPW</name>
<comment type="caution">
    <text evidence="3">The sequence shown here is derived from an EMBL/GenBank/DDBJ whole genome shotgun (WGS) entry which is preliminary data.</text>
</comment>
<feature type="transmembrane region" description="Helical" evidence="2">
    <location>
        <begin position="249"/>
        <end position="271"/>
    </location>
</feature>
<feature type="compositionally biased region" description="Low complexity" evidence="1">
    <location>
        <begin position="414"/>
        <end position="428"/>
    </location>
</feature>
<dbReference type="AlphaFoldDB" id="A0A5M3N276"/>
<keyword evidence="4" id="KW-1185">Reference proteome</keyword>
<gene>
    <name evidence="3" type="ORF">CONPUDRAFT_70285</name>
</gene>
<feature type="compositionally biased region" description="Low complexity" evidence="1">
    <location>
        <begin position="482"/>
        <end position="518"/>
    </location>
</feature>
<feature type="region of interest" description="Disordered" evidence="1">
    <location>
        <begin position="221"/>
        <end position="241"/>
    </location>
</feature>
<accession>A0A5M3N276</accession>
<keyword evidence="2" id="KW-0472">Membrane</keyword>
<evidence type="ECO:0000256" key="2">
    <source>
        <dbReference type="SAM" id="Phobius"/>
    </source>
</evidence>
<keyword evidence="2" id="KW-1133">Transmembrane helix</keyword>
<evidence type="ECO:0000313" key="4">
    <source>
        <dbReference type="Proteomes" id="UP000053558"/>
    </source>
</evidence>
<feature type="compositionally biased region" description="Polar residues" evidence="1">
    <location>
        <begin position="319"/>
        <end position="329"/>
    </location>
</feature>
<dbReference type="EMBL" id="JH711574">
    <property type="protein sequence ID" value="EIW85490.1"/>
    <property type="molecule type" value="Genomic_DNA"/>
</dbReference>
<organism evidence="3 4">
    <name type="scientific">Coniophora puteana (strain RWD-64-598)</name>
    <name type="common">Brown rot fungus</name>
    <dbReference type="NCBI Taxonomy" id="741705"/>
    <lineage>
        <taxon>Eukaryota</taxon>
        <taxon>Fungi</taxon>
        <taxon>Dikarya</taxon>
        <taxon>Basidiomycota</taxon>
        <taxon>Agaricomycotina</taxon>
        <taxon>Agaricomycetes</taxon>
        <taxon>Agaricomycetidae</taxon>
        <taxon>Boletales</taxon>
        <taxon>Coniophorineae</taxon>
        <taxon>Coniophoraceae</taxon>
        <taxon>Coniophora</taxon>
    </lineage>
</organism>
<feature type="compositionally biased region" description="Low complexity" evidence="1">
    <location>
        <begin position="374"/>
        <end position="383"/>
    </location>
</feature>
<keyword evidence="2" id="KW-0812">Transmembrane</keyword>
<dbReference type="GeneID" id="19208799"/>
<dbReference type="KEGG" id="cput:CONPUDRAFT_70285"/>
<protein>
    <submittedName>
        <fullName evidence="3">Uncharacterized protein</fullName>
    </submittedName>
</protein>
<dbReference type="Proteomes" id="UP000053558">
    <property type="component" value="Unassembled WGS sequence"/>
</dbReference>
<proteinExistence type="predicted"/>
<evidence type="ECO:0000256" key="1">
    <source>
        <dbReference type="SAM" id="MobiDB-lite"/>
    </source>
</evidence>
<feature type="region of interest" description="Disordered" evidence="1">
    <location>
        <begin position="374"/>
        <end position="518"/>
    </location>
</feature>
<dbReference type="RefSeq" id="XP_007764192.1">
    <property type="nucleotide sequence ID" value="XM_007766002.1"/>
</dbReference>
<evidence type="ECO:0000313" key="3">
    <source>
        <dbReference type="EMBL" id="EIW85490.1"/>
    </source>
</evidence>
<dbReference type="CDD" id="cd12087">
    <property type="entry name" value="TM_EGFR-like"/>
    <property type="match status" value="1"/>
</dbReference>
<reference evidence="4" key="1">
    <citation type="journal article" date="2012" name="Science">
        <title>The Paleozoic origin of enzymatic lignin decomposition reconstructed from 31 fungal genomes.</title>
        <authorList>
            <person name="Floudas D."/>
            <person name="Binder M."/>
            <person name="Riley R."/>
            <person name="Barry K."/>
            <person name="Blanchette R.A."/>
            <person name="Henrissat B."/>
            <person name="Martinez A.T."/>
            <person name="Otillar R."/>
            <person name="Spatafora J.W."/>
            <person name="Yadav J.S."/>
            <person name="Aerts A."/>
            <person name="Benoit I."/>
            <person name="Boyd A."/>
            <person name="Carlson A."/>
            <person name="Copeland A."/>
            <person name="Coutinho P.M."/>
            <person name="de Vries R.P."/>
            <person name="Ferreira P."/>
            <person name="Findley K."/>
            <person name="Foster B."/>
            <person name="Gaskell J."/>
            <person name="Glotzer D."/>
            <person name="Gorecki P."/>
            <person name="Heitman J."/>
            <person name="Hesse C."/>
            <person name="Hori C."/>
            <person name="Igarashi K."/>
            <person name="Jurgens J.A."/>
            <person name="Kallen N."/>
            <person name="Kersten P."/>
            <person name="Kohler A."/>
            <person name="Kuees U."/>
            <person name="Kumar T.K.A."/>
            <person name="Kuo A."/>
            <person name="LaButti K."/>
            <person name="Larrondo L.F."/>
            <person name="Lindquist E."/>
            <person name="Ling A."/>
            <person name="Lombard V."/>
            <person name="Lucas S."/>
            <person name="Lundell T."/>
            <person name="Martin R."/>
            <person name="McLaughlin D.J."/>
            <person name="Morgenstern I."/>
            <person name="Morin E."/>
            <person name="Murat C."/>
            <person name="Nagy L.G."/>
            <person name="Nolan M."/>
            <person name="Ohm R.A."/>
            <person name="Patyshakuliyeva A."/>
            <person name="Rokas A."/>
            <person name="Ruiz-Duenas F.J."/>
            <person name="Sabat G."/>
            <person name="Salamov A."/>
            <person name="Samejima M."/>
            <person name="Schmutz J."/>
            <person name="Slot J.C."/>
            <person name="St John F."/>
            <person name="Stenlid J."/>
            <person name="Sun H."/>
            <person name="Sun S."/>
            <person name="Syed K."/>
            <person name="Tsang A."/>
            <person name="Wiebenga A."/>
            <person name="Young D."/>
            <person name="Pisabarro A."/>
            <person name="Eastwood D.C."/>
            <person name="Martin F."/>
            <person name="Cullen D."/>
            <person name="Grigoriev I.V."/>
            <person name="Hibbett D.S."/>
        </authorList>
    </citation>
    <scope>NUCLEOTIDE SEQUENCE [LARGE SCALE GENOMIC DNA]</scope>
    <source>
        <strain evidence="4">RWD-64-598 SS2</strain>
    </source>
</reference>